<proteinExistence type="predicted"/>
<evidence type="ECO:0000313" key="2">
    <source>
        <dbReference type="EMBL" id="CAA9494996.1"/>
    </source>
</evidence>
<organism evidence="2">
    <name type="scientific">uncultured Sphingomonas sp</name>
    <dbReference type="NCBI Taxonomy" id="158754"/>
    <lineage>
        <taxon>Bacteria</taxon>
        <taxon>Pseudomonadati</taxon>
        <taxon>Pseudomonadota</taxon>
        <taxon>Alphaproteobacteria</taxon>
        <taxon>Sphingomonadales</taxon>
        <taxon>Sphingomonadaceae</taxon>
        <taxon>Sphingomonas</taxon>
        <taxon>environmental samples</taxon>
    </lineage>
</organism>
<dbReference type="AlphaFoldDB" id="A0A6J4SBJ7"/>
<protein>
    <submittedName>
        <fullName evidence="2">Twin-arginine translocation protein TatA</fullName>
    </submittedName>
</protein>
<feature type="region of interest" description="Disordered" evidence="1">
    <location>
        <begin position="1"/>
        <end position="87"/>
    </location>
</feature>
<accession>A0A6J4SBJ7</accession>
<feature type="non-terminal residue" evidence="2">
    <location>
        <position position="1"/>
    </location>
</feature>
<dbReference type="EMBL" id="CADCVY010000031">
    <property type="protein sequence ID" value="CAA9494996.1"/>
    <property type="molecule type" value="Genomic_DNA"/>
</dbReference>
<evidence type="ECO:0000256" key="1">
    <source>
        <dbReference type="SAM" id="MobiDB-lite"/>
    </source>
</evidence>
<name>A0A6J4SBJ7_9SPHN</name>
<reference evidence="2" key="1">
    <citation type="submission" date="2020-02" db="EMBL/GenBank/DDBJ databases">
        <authorList>
            <person name="Meier V. D."/>
        </authorList>
    </citation>
    <scope>NUCLEOTIDE SEQUENCE</scope>
    <source>
        <strain evidence="2">AVDCRST_MAG44</strain>
    </source>
</reference>
<feature type="compositionally biased region" description="Basic and acidic residues" evidence="1">
    <location>
        <begin position="21"/>
        <end position="35"/>
    </location>
</feature>
<feature type="compositionally biased region" description="Basic and acidic residues" evidence="1">
    <location>
        <begin position="53"/>
        <end position="74"/>
    </location>
</feature>
<sequence length="87" mass="9666">GQFQPLALASRYHPRSAAVRPRPDFGHDGRHRQGAEELQAGNGRRGAAGELRTQIDREPPDRPLCRAAAPRRDCGAPARRQHQHAFL</sequence>
<feature type="non-terminal residue" evidence="2">
    <location>
        <position position="87"/>
    </location>
</feature>
<gene>
    <name evidence="2" type="ORF">AVDCRST_MAG44-426</name>
</gene>